<keyword evidence="3" id="KW-1185">Reference proteome</keyword>
<dbReference type="AlphaFoldDB" id="A0A9N9I1K3"/>
<dbReference type="OrthoDB" id="2440190at2759"/>
<evidence type="ECO:0000256" key="1">
    <source>
        <dbReference type="SAM" id="Coils"/>
    </source>
</evidence>
<name>A0A9N9I1K3_9GLOM</name>
<proteinExistence type="predicted"/>
<dbReference type="EMBL" id="CAJVPZ010023568">
    <property type="protein sequence ID" value="CAG8716064.1"/>
    <property type="molecule type" value="Genomic_DNA"/>
</dbReference>
<protein>
    <submittedName>
        <fullName evidence="2">9465_t:CDS:1</fullName>
    </submittedName>
</protein>
<evidence type="ECO:0000313" key="2">
    <source>
        <dbReference type="EMBL" id="CAG8716064.1"/>
    </source>
</evidence>
<keyword evidence="1" id="KW-0175">Coiled coil</keyword>
<evidence type="ECO:0000313" key="3">
    <source>
        <dbReference type="Proteomes" id="UP000789396"/>
    </source>
</evidence>
<comment type="caution">
    <text evidence="2">The sequence shown here is derived from an EMBL/GenBank/DDBJ whole genome shotgun (WGS) entry which is preliminary data.</text>
</comment>
<feature type="coiled-coil region" evidence="1">
    <location>
        <begin position="23"/>
        <end position="88"/>
    </location>
</feature>
<accession>A0A9N9I1K3</accession>
<gene>
    <name evidence="2" type="ORF">RFULGI_LOCUS11154</name>
</gene>
<sequence>FWESTDEPSLRKFLDFRLRSGNLEDMKTEHNRYNGELKTLSEHYAKISEVGRKVQNWKAAFKETFWKLNEEKEHLNAKKNLLEEKSRLDIMQAQAEMTQVQQLNKGALSNLEQVVSTVASAKNKRVFDNDHDQAQPPPKKLLHVNEEYSEIKEREDSKIQKVAVISSTITKRENLRNQKVAVISSTITERENSRTQKVAAISNTIKPLLDTYNKAFTIQKSIFDDILLDFDVVMEKPYNGTFDYKQHYILLWVQELLDPKQSEFSYREHFISPILARAFDDLDVIRFRTGEIENILTKTQRNETEQQEHRIRLGCNQDGIIDISLNVMDLEIGFMEVVGSAIDTDLKKLSEDTEKVFK</sequence>
<organism evidence="2 3">
    <name type="scientific">Racocetra fulgida</name>
    <dbReference type="NCBI Taxonomy" id="60492"/>
    <lineage>
        <taxon>Eukaryota</taxon>
        <taxon>Fungi</taxon>
        <taxon>Fungi incertae sedis</taxon>
        <taxon>Mucoromycota</taxon>
        <taxon>Glomeromycotina</taxon>
        <taxon>Glomeromycetes</taxon>
        <taxon>Diversisporales</taxon>
        <taxon>Gigasporaceae</taxon>
        <taxon>Racocetra</taxon>
    </lineage>
</organism>
<feature type="non-terminal residue" evidence="2">
    <location>
        <position position="358"/>
    </location>
</feature>
<reference evidence="2" key="1">
    <citation type="submission" date="2021-06" db="EMBL/GenBank/DDBJ databases">
        <authorList>
            <person name="Kallberg Y."/>
            <person name="Tangrot J."/>
            <person name="Rosling A."/>
        </authorList>
    </citation>
    <scope>NUCLEOTIDE SEQUENCE</scope>
    <source>
        <strain evidence="2">IN212</strain>
    </source>
</reference>
<dbReference type="Proteomes" id="UP000789396">
    <property type="component" value="Unassembled WGS sequence"/>
</dbReference>
<feature type="non-terminal residue" evidence="2">
    <location>
        <position position="1"/>
    </location>
</feature>